<sequence length="164" mass="17440">MTGTTGILPDLDPTWAATIMARTDTAKDAMGVEIVELERGRAVLSMTVRDEMANGFGITHGGFVFALADTAFAYACNEDDRVTVASGADITFARASHVGTRLTATAERRWRSGRNGLYDVRVADESGAVVAEFRGRSFTTDRPLPEVPGLEAAGLAVDDTPVDT</sequence>
<dbReference type="PANTHER" id="PTHR42856:SF1">
    <property type="entry name" value="ACYL-COENZYME A THIOESTERASE PAAI"/>
    <property type="match status" value="1"/>
</dbReference>
<accession>A0ABQ2KR04</accession>
<dbReference type="Pfam" id="PF03061">
    <property type="entry name" value="4HBT"/>
    <property type="match status" value="1"/>
</dbReference>
<evidence type="ECO:0000313" key="4">
    <source>
        <dbReference type="Proteomes" id="UP000626982"/>
    </source>
</evidence>
<protein>
    <submittedName>
        <fullName evidence="3">Phenylacetic acid degradation protein PaaD</fullName>
    </submittedName>
</protein>
<keyword evidence="1" id="KW-0378">Hydrolase</keyword>
<dbReference type="InterPro" id="IPR052723">
    <property type="entry name" value="Acyl-CoA_thioesterase_PaaI"/>
</dbReference>
<comment type="caution">
    <text evidence="3">The sequence shown here is derived from an EMBL/GenBank/DDBJ whole genome shotgun (WGS) entry which is preliminary data.</text>
</comment>
<dbReference type="PANTHER" id="PTHR42856">
    <property type="entry name" value="ACYL-COENZYME A THIOESTERASE PAAI"/>
    <property type="match status" value="1"/>
</dbReference>
<evidence type="ECO:0000259" key="2">
    <source>
        <dbReference type="Pfam" id="PF03061"/>
    </source>
</evidence>
<name>A0ABQ2KR04_9MICO</name>
<dbReference type="NCBIfam" id="TIGR02286">
    <property type="entry name" value="PaaD"/>
    <property type="match status" value="1"/>
</dbReference>
<evidence type="ECO:0000256" key="1">
    <source>
        <dbReference type="ARBA" id="ARBA00022801"/>
    </source>
</evidence>
<dbReference type="SUPFAM" id="SSF54637">
    <property type="entry name" value="Thioesterase/thiol ester dehydrase-isomerase"/>
    <property type="match status" value="1"/>
</dbReference>
<dbReference type="Gene3D" id="3.10.129.10">
    <property type="entry name" value="Hotdog Thioesterase"/>
    <property type="match status" value="1"/>
</dbReference>
<organism evidence="3 4">
    <name type="scientific">Agrococcus terreus</name>
    <dbReference type="NCBI Taxonomy" id="574649"/>
    <lineage>
        <taxon>Bacteria</taxon>
        <taxon>Bacillati</taxon>
        <taxon>Actinomycetota</taxon>
        <taxon>Actinomycetes</taxon>
        <taxon>Micrococcales</taxon>
        <taxon>Microbacteriaceae</taxon>
        <taxon>Agrococcus</taxon>
    </lineage>
</organism>
<keyword evidence="4" id="KW-1185">Reference proteome</keyword>
<dbReference type="NCBIfam" id="TIGR00369">
    <property type="entry name" value="unchar_dom_1"/>
    <property type="match status" value="1"/>
</dbReference>
<reference evidence="4" key="1">
    <citation type="journal article" date="2019" name="Int. J. Syst. Evol. Microbiol.">
        <title>The Global Catalogue of Microorganisms (GCM) 10K type strain sequencing project: providing services to taxonomists for standard genome sequencing and annotation.</title>
        <authorList>
            <consortium name="The Broad Institute Genomics Platform"/>
            <consortium name="The Broad Institute Genome Sequencing Center for Infectious Disease"/>
            <person name="Wu L."/>
            <person name="Ma J."/>
        </authorList>
    </citation>
    <scope>NUCLEOTIDE SEQUENCE [LARGE SCALE GENOMIC DNA]</scope>
    <source>
        <strain evidence="4">CGMCC 1.6960</strain>
    </source>
</reference>
<dbReference type="InterPro" id="IPR006683">
    <property type="entry name" value="Thioestr_dom"/>
</dbReference>
<dbReference type="Proteomes" id="UP000626982">
    <property type="component" value="Unassembled WGS sequence"/>
</dbReference>
<gene>
    <name evidence="3" type="primary">paaI</name>
    <name evidence="3" type="ORF">GCM10010968_26770</name>
</gene>
<evidence type="ECO:0000313" key="3">
    <source>
        <dbReference type="EMBL" id="GGN89769.1"/>
    </source>
</evidence>
<dbReference type="InterPro" id="IPR003736">
    <property type="entry name" value="PAAI_dom"/>
</dbReference>
<dbReference type="InterPro" id="IPR029069">
    <property type="entry name" value="HotDog_dom_sf"/>
</dbReference>
<proteinExistence type="predicted"/>
<feature type="domain" description="Thioesterase" evidence="2">
    <location>
        <begin position="56"/>
        <end position="130"/>
    </location>
</feature>
<dbReference type="RefSeq" id="WP_229679684.1">
    <property type="nucleotide sequence ID" value="NZ_BAABBD010000004.1"/>
</dbReference>
<dbReference type="InterPro" id="IPR011973">
    <property type="entry name" value="PaaD"/>
</dbReference>
<dbReference type="EMBL" id="BMLM01000002">
    <property type="protein sequence ID" value="GGN89769.1"/>
    <property type="molecule type" value="Genomic_DNA"/>
</dbReference>
<dbReference type="CDD" id="cd03443">
    <property type="entry name" value="PaaI_thioesterase"/>
    <property type="match status" value="1"/>
</dbReference>